<name>A0A427XUG2_9TREE</name>
<proteinExistence type="predicted"/>
<comment type="caution">
    <text evidence="2">The sequence shown here is derived from an EMBL/GenBank/DDBJ whole genome shotgun (WGS) entry which is preliminary data.</text>
</comment>
<reference evidence="2 3" key="1">
    <citation type="submission" date="2018-11" db="EMBL/GenBank/DDBJ databases">
        <title>Genome sequence of Apiotrichum porosum DSM 27194.</title>
        <authorList>
            <person name="Aliyu H."/>
            <person name="Gorte O."/>
            <person name="Ochsenreither K."/>
        </authorList>
    </citation>
    <scope>NUCLEOTIDE SEQUENCE [LARGE SCALE GENOMIC DNA]</scope>
    <source>
        <strain evidence="2 3">DSM 27194</strain>
    </source>
</reference>
<sequence length="280" mass="26771">MSKLALIPVAAALFAAAANAQSAPNWNLIPKACASDCAQTIEVSYLCENQYSSGTAVYGCFCEAFPSDASACATCLNSNNAAALATLLTGTVTDCPTQVKSCAFACAFETCESTDVACQCDATYLENIYNCASCNTANGNSGTVIADFTSLNASCGAQNYTGAAQAFSTYIQSPSTAGYVAPTLTATGGGDAASGSFSAATDKVAATVAAGASSAAVSAATTSAGAAAASGSSVATGSAAGSAAGSASAAASTSAKASSARVLAVPAGVAGLVAAVAALL</sequence>
<dbReference type="RefSeq" id="XP_028476711.1">
    <property type="nucleotide sequence ID" value="XM_028622818.1"/>
</dbReference>
<dbReference type="EMBL" id="RSCE01000005">
    <property type="protein sequence ID" value="RSH82479.1"/>
    <property type="molecule type" value="Genomic_DNA"/>
</dbReference>
<dbReference type="STRING" id="105984.A0A427XUG2"/>
<protein>
    <recommendedName>
        <fullName evidence="4">Extracellular membrane protein CFEM domain-containing protein</fullName>
    </recommendedName>
</protein>
<evidence type="ECO:0000313" key="3">
    <source>
        <dbReference type="Proteomes" id="UP000279236"/>
    </source>
</evidence>
<dbReference type="GeneID" id="39592000"/>
<gene>
    <name evidence="2" type="ORF">EHS24_007457</name>
</gene>
<dbReference type="Proteomes" id="UP000279236">
    <property type="component" value="Unassembled WGS sequence"/>
</dbReference>
<feature type="signal peptide" evidence="1">
    <location>
        <begin position="1"/>
        <end position="20"/>
    </location>
</feature>
<keyword evidence="3" id="KW-1185">Reference proteome</keyword>
<accession>A0A427XUG2</accession>
<feature type="chain" id="PRO_5019473815" description="Extracellular membrane protein CFEM domain-containing protein" evidence="1">
    <location>
        <begin position="21"/>
        <end position="280"/>
    </location>
</feature>
<dbReference type="AlphaFoldDB" id="A0A427XUG2"/>
<evidence type="ECO:0000313" key="2">
    <source>
        <dbReference type="EMBL" id="RSH82479.1"/>
    </source>
</evidence>
<evidence type="ECO:0000256" key="1">
    <source>
        <dbReference type="SAM" id="SignalP"/>
    </source>
</evidence>
<organism evidence="2 3">
    <name type="scientific">Apiotrichum porosum</name>
    <dbReference type="NCBI Taxonomy" id="105984"/>
    <lineage>
        <taxon>Eukaryota</taxon>
        <taxon>Fungi</taxon>
        <taxon>Dikarya</taxon>
        <taxon>Basidiomycota</taxon>
        <taxon>Agaricomycotina</taxon>
        <taxon>Tremellomycetes</taxon>
        <taxon>Trichosporonales</taxon>
        <taxon>Trichosporonaceae</taxon>
        <taxon>Apiotrichum</taxon>
    </lineage>
</organism>
<keyword evidence="1" id="KW-0732">Signal</keyword>
<dbReference type="OrthoDB" id="2594947at2759"/>
<evidence type="ECO:0008006" key="4">
    <source>
        <dbReference type="Google" id="ProtNLM"/>
    </source>
</evidence>